<gene>
    <name evidence="1" type="ORF">I206_04900</name>
</gene>
<dbReference type="AlphaFoldDB" id="A0A1B9I0Z1"/>
<proteinExistence type="predicted"/>
<protein>
    <submittedName>
        <fullName evidence="1">Uncharacterized protein</fullName>
    </submittedName>
</protein>
<sequence length="112" mass="12525">MDKHRSFELASVATASLRPSRHTRPSLMTDTCDLSDDRPGNICNLWLVDFPTPLGFVDVVCTLLSIDSLQMLDDLSGMEWGGNTKDQNRDARVIVMRVLGKIWADTAEFRGL</sequence>
<dbReference type="EMBL" id="KI894012">
    <property type="protein sequence ID" value="OCF49212.1"/>
    <property type="molecule type" value="Genomic_DNA"/>
</dbReference>
<name>A0A1B9I0Z1_9TREE</name>
<reference evidence="1" key="2">
    <citation type="submission" date="2016-07" db="EMBL/GenBank/DDBJ databases">
        <title>Evolution of pathogenesis and genome organization in the Tremellales.</title>
        <authorList>
            <person name="Cuomo C."/>
            <person name="Litvintseva A."/>
            <person name="Heitman J."/>
            <person name="Chen Y."/>
            <person name="Sun S."/>
            <person name="Springer D."/>
            <person name="Dromer F."/>
            <person name="Young S."/>
            <person name="Zeng Q."/>
            <person name="Chapman S."/>
            <person name="Gujja S."/>
            <person name="Saif S."/>
            <person name="Birren B."/>
        </authorList>
    </citation>
    <scope>NUCLEOTIDE SEQUENCE</scope>
    <source>
        <strain evidence="1">CBS 10737</strain>
    </source>
</reference>
<organism evidence="1">
    <name type="scientific">Kwoniella pini CBS 10737</name>
    <dbReference type="NCBI Taxonomy" id="1296096"/>
    <lineage>
        <taxon>Eukaryota</taxon>
        <taxon>Fungi</taxon>
        <taxon>Dikarya</taxon>
        <taxon>Basidiomycota</taxon>
        <taxon>Agaricomycotina</taxon>
        <taxon>Tremellomycetes</taxon>
        <taxon>Tremellales</taxon>
        <taxon>Cryptococcaceae</taxon>
        <taxon>Kwoniella</taxon>
    </lineage>
</organism>
<evidence type="ECO:0000313" key="1">
    <source>
        <dbReference type="EMBL" id="OCF49212.1"/>
    </source>
</evidence>
<accession>A0A1B9I0Z1</accession>
<reference evidence="1" key="1">
    <citation type="submission" date="2013-07" db="EMBL/GenBank/DDBJ databases">
        <title>The Genome Sequence of Cryptococcus pinus CBS10737.</title>
        <authorList>
            <consortium name="The Broad Institute Genome Sequencing Platform"/>
            <person name="Cuomo C."/>
            <person name="Litvintseva A."/>
            <person name="Chen Y."/>
            <person name="Heitman J."/>
            <person name="Sun S."/>
            <person name="Springer D."/>
            <person name="Dromer F."/>
            <person name="Young S.K."/>
            <person name="Zeng Q."/>
            <person name="Gargeya S."/>
            <person name="Fitzgerald M."/>
            <person name="Abouelleil A."/>
            <person name="Alvarado L."/>
            <person name="Berlin A.M."/>
            <person name="Chapman S.B."/>
            <person name="Dewar J."/>
            <person name="Goldberg J."/>
            <person name="Griggs A."/>
            <person name="Gujja S."/>
            <person name="Hansen M."/>
            <person name="Howarth C."/>
            <person name="Imamovic A."/>
            <person name="Larimer J."/>
            <person name="McCowan C."/>
            <person name="Murphy C."/>
            <person name="Pearson M."/>
            <person name="Priest M."/>
            <person name="Roberts A."/>
            <person name="Saif S."/>
            <person name="Shea T."/>
            <person name="Sykes S."/>
            <person name="Wortman J."/>
            <person name="Nusbaum C."/>
            <person name="Birren B."/>
        </authorList>
    </citation>
    <scope>NUCLEOTIDE SEQUENCE [LARGE SCALE GENOMIC DNA]</scope>
    <source>
        <strain evidence="1">CBS 10737</strain>
    </source>
</reference>